<organism evidence="2">
    <name type="scientific">Tanacetum cinerariifolium</name>
    <name type="common">Dalmatian daisy</name>
    <name type="synonym">Chrysanthemum cinerariifolium</name>
    <dbReference type="NCBI Taxonomy" id="118510"/>
    <lineage>
        <taxon>Eukaryota</taxon>
        <taxon>Viridiplantae</taxon>
        <taxon>Streptophyta</taxon>
        <taxon>Embryophyta</taxon>
        <taxon>Tracheophyta</taxon>
        <taxon>Spermatophyta</taxon>
        <taxon>Magnoliopsida</taxon>
        <taxon>eudicotyledons</taxon>
        <taxon>Gunneridae</taxon>
        <taxon>Pentapetalae</taxon>
        <taxon>asterids</taxon>
        <taxon>campanulids</taxon>
        <taxon>Asterales</taxon>
        <taxon>Asteraceae</taxon>
        <taxon>Asteroideae</taxon>
        <taxon>Anthemideae</taxon>
        <taxon>Anthemidinae</taxon>
        <taxon>Tanacetum</taxon>
    </lineage>
</organism>
<dbReference type="InterPro" id="IPR038765">
    <property type="entry name" value="Papain-like_cys_pep_sf"/>
</dbReference>
<dbReference type="Gene3D" id="3.40.395.10">
    <property type="entry name" value="Adenoviral Proteinase, Chain A"/>
    <property type="match status" value="1"/>
</dbReference>
<accession>A0A6L2NU75</accession>
<feature type="region of interest" description="Disordered" evidence="1">
    <location>
        <begin position="290"/>
        <end position="347"/>
    </location>
</feature>
<dbReference type="SUPFAM" id="SSF54001">
    <property type="entry name" value="Cysteine proteinases"/>
    <property type="match status" value="1"/>
</dbReference>
<feature type="compositionally biased region" description="Polar residues" evidence="1">
    <location>
        <begin position="318"/>
        <end position="329"/>
    </location>
</feature>
<name>A0A6L2NU75_TANCI</name>
<proteinExistence type="predicted"/>
<protein>
    <submittedName>
        <fullName evidence="2">Phospholipase-like protein</fullName>
    </submittedName>
</protein>
<feature type="compositionally biased region" description="Polar residues" evidence="1">
    <location>
        <begin position="290"/>
        <end position="305"/>
    </location>
</feature>
<evidence type="ECO:0000313" key="2">
    <source>
        <dbReference type="EMBL" id="GEU89157.1"/>
    </source>
</evidence>
<reference evidence="2" key="1">
    <citation type="journal article" date="2019" name="Sci. Rep.">
        <title>Draft genome of Tanacetum cinerariifolium, the natural source of mosquito coil.</title>
        <authorList>
            <person name="Yamashiro T."/>
            <person name="Shiraishi A."/>
            <person name="Satake H."/>
            <person name="Nakayama K."/>
        </authorList>
    </citation>
    <scope>NUCLEOTIDE SEQUENCE</scope>
</reference>
<gene>
    <name evidence="2" type="ORF">Tci_061135</name>
</gene>
<feature type="region of interest" description="Disordered" evidence="1">
    <location>
        <begin position="468"/>
        <end position="487"/>
    </location>
</feature>
<sequence length="620" mass="70666">MNSNRCRGNALVNISASCVRSSVKLLPEIKGLLSVKPNRERLYMDTVFGPWLDITSHDNDSHMMHYATSDEDTVRLCPLIASELVFMGKEKRNFLMKHLKWLVDDFDAWNAFPWDMDFGELPNSKKWWSKKANVIPHGLAWSNVKKFEKSDYYCILGSLSNPNVALISSPEEMRHAWFMATIGYIKGLVDQDGNFFQDNEARVNCIEHNNEMFGDTEVSTFVQDEEARVNGIEHHNEMCGDTEVDKFVQDEEARVNVEEGDGVLDSEGDGVHLSQTNDVIQQAVNLSTMSSTSPQAINQNQSTDFNPKKSKDMPNFCFNHNDTSNHIGGSSTKAKASSSSSNLGNDKDASYLDDLMEIDGENVKDGYTNSQDHLHLLIKALESKIENPTLDVVVDNYEDDYMLLLNDEEKPIKSSLNDIELKKEPDKIDKPRLGRGVGPLKVKKKNCQRDLRPNYLLRSAKDRKKKLALAPKPPFGQQSATTPVPKKRKSKFMKIEVNVPPLDLEDILGQPRIRSMNDIMTHEPFVEHLDLWIDLMWSLRPPEADWAIVSPHFATCILSKMMLVYFSNGYMYHLPWKAVEKVYFSVNEPKTHWCLVELKIRTGVVTFYDSLCWSGGCRRR</sequence>
<feature type="compositionally biased region" description="Low complexity" evidence="1">
    <location>
        <begin position="330"/>
        <end position="341"/>
    </location>
</feature>
<evidence type="ECO:0000256" key="1">
    <source>
        <dbReference type="SAM" id="MobiDB-lite"/>
    </source>
</evidence>
<comment type="caution">
    <text evidence="2">The sequence shown here is derived from an EMBL/GenBank/DDBJ whole genome shotgun (WGS) entry which is preliminary data.</text>
</comment>
<dbReference type="PROSITE" id="PS51257">
    <property type="entry name" value="PROKAR_LIPOPROTEIN"/>
    <property type="match status" value="1"/>
</dbReference>
<dbReference type="AlphaFoldDB" id="A0A6L2NU75"/>
<dbReference type="EMBL" id="BKCJ010009901">
    <property type="protein sequence ID" value="GEU89157.1"/>
    <property type="molecule type" value="Genomic_DNA"/>
</dbReference>